<protein>
    <submittedName>
        <fullName evidence="2">Uncharacterized protein</fullName>
    </submittedName>
</protein>
<keyword evidence="3" id="KW-1185">Reference proteome</keyword>
<sequence length="254" mass="27979">MGHPSMNPAFREVGPWNEDRLIGAKRALKQQQVWATRFWLDQQKRLRDRALFDFAIDSKLRSGGLVRVHQAKLKPLLRGEIANKAGEDAPGGAFRLANRQFHREAGTICALSNQDAAGADNRALASRQIPLDIAIMPASVIRGCEQSYVAADYLMFRIAEYPLHCRTGRVNYAPFGDYDLASGTVVKAERIGAARSMTMHSGAHLVVTSTIDRPCPRTSPVATLIGAMVPSSMNSAPSPRQRQSSRRRVTYHAA</sequence>
<gene>
    <name evidence="2" type="ORF">C8J26_3671</name>
</gene>
<feature type="compositionally biased region" description="Basic residues" evidence="1">
    <location>
        <begin position="243"/>
        <end position="254"/>
    </location>
</feature>
<feature type="region of interest" description="Disordered" evidence="1">
    <location>
        <begin position="230"/>
        <end position="254"/>
    </location>
</feature>
<evidence type="ECO:0000313" key="3">
    <source>
        <dbReference type="Proteomes" id="UP000244189"/>
    </source>
</evidence>
<accession>A0A2T5GGC9</accession>
<reference evidence="2 3" key="1">
    <citation type="submission" date="2018-04" db="EMBL/GenBank/DDBJ databases">
        <title>Genomic Encyclopedia of Type Strains, Phase III (KMG-III): the genomes of soil and plant-associated and newly described type strains.</title>
        <authorList>
            <person name="Whitman W."/>
        </authorList>
    </citation>
    <scope>NUCLEOTIDE SEQUENCE [LARGE SCALE GENOMIC DNA]</scope>
    <source>
        <strain evidence="2 3">MA101b</strain>
    </source>
</reference>
<organism evidence="2 3">
    <name type="scientific">Sphingomonas aurantiaca</name>
    <dbReference type="NCBI Taxonomy" id="185949"/>
    <lineage>
        <taxon>Bacteria</taxon>
        <taxon>Pseudomonadati</taxon>
        <taxon>Pseudomonadota</taxon>
        <taxon>Alphaproteobacteria</taxon>
        <taxon>Sphingomonadales</taxon>
        <taxon>Sphingomonadaceae</taxon>
        <taxon>Sphingomonas</taxon>
    </lineage>
</organism>
<evidence type="ECO:0000256" key="1">
    <source>
        <dbReference type="SAM" id="MobiDB-lite"/>
    </source>
</evidence>
<name>A0A2T5GGC9_9SPHN</name>
<dbReference type="AlphaFoldDB" id="A0A2T5GGC9"/>
<proteinExistence type="predicted"/>
<dbReference type="EMBL" id="QAOG01000008">
    <property type="protein sequence ID" value="PTQ58374.1"/>
    <property type="molecule type" value="Genomic_DNA"/>
</dbReference>
<evidence type="ECO:0000313" key="2">
    <source>
        <dbReference type="EMBL" id="PTQ58374.1"/>
    </source>
</evidence>
<comment type="caution">
    <text evidence="2">The sequence shown here is derived from an EMBL/GenBank/DDBJ whole genome shotgun (WGS) entry which is preliminary data.</text>
</comment>
<dbReference type="Proteomes" id="UP000244189">
    <property type="component" value="Unassembled WGS sequence"/>
</dbReference>